<dbReference type="RefSeq" id="WP_122196245.1">
    <property type="nucleotide sequence ID" value="NZ_JBHSKC010000030.1"/>
</dbReference>
<protein>
    <submittedName>
        <fullName evidence="10">DUF2029 domain-containing protein</fullName>
    </submittedName>
</protein>
<feature type="compositionally biased region" description="Low complexity" evidence="8">
    <location>
        <begin position="33"/>
        <end position="50"/>
    </location>
</feature>
<keyword evidence="4 9" id="KW-0812">Transmembrane</keyword>
<evidence type="ECO:0000313" key="11">
    <source>
        <dbReference type="Proteomes" id="UP000282674"/>
    </source>
</evidence>
<feature type="transmembrane region" description="Helical" evidence="9">
    <location>
        <begin position="141"/>
        <end position="158"/>
    </location>
</feature>
<comment type="caution">
    <text evidence="10">The sequence shown here is derived from an EMBL/GenBank/DDBJ whole genome shotgun (WGS) entry which is preliminary data.</text>
</comment>
<dbReference type="EMBL" id="RFFG01000038">
    <property type="protein sequence ID" value="RMI41918.1"/>
    <property type="molecule type" value="Genomic_DNA"/>
</dbReference>
<dbReference type="NCBIfam" id="NF038066">
    <property type="entry name" value="MptB"/>
    <property type="match status" value="1"/>
</dbReference>
<keyword evidence="5 9" id="KW-1133">Transmembrane helix</keyword>
<dbReference type="OrthoDB" id="5242303at2"/>
<feature type="transmembrane region" description="Helical" evidence="9">
    <location>
        <begin position="510"/>
        <end position="535"/>
    </location>
</feature>
<comment type="similarity">
    <text evidence="7">Belongs to the MptA/B family.</text>
</comment>
<keyword evidence="3" id="KW-0808">Transferase</keyword>
<feature type="transmembrane region" description="Helical" evidence="9">
    <location>
        <begin position="63"/>
        <end position="87"/>
    </location>
</feature>
<evidence type="ECO:0000256" key="9">
    <source>
        <dbReference type="SAM" id="Phobius"/>
    </source>
</evidence>
<feature type="transmembrane region" description="Helical" evidence="9">
    <location>
        <begin position="107"/>
        <end position="129"/>
    </location>
</feature>
<feature type="transmembrane region" description="Helical" evidence="9">
    <location>
        <begin position="315"/>
        <end position="334"/>
    </location>
</feature>
<dbReference type="InterPro" id="IPR049829">
    <property type="entry name" value="MptA/B-like"/>
</dbReference>
<keyword evidence="6 9" id="KW-0472">Membrane</keyword>
<reference evidence="10 11" key="1">
    <citation type="submission" date="2018-10" db="EMBL/GenBank/DDBJ databases">
        <title>Isolation from soil.</title>
        <authorList>
            <person name="Hu J."/>
        </authorList>
    </citation>
    <scope>NUCLEOTIDE SEQUENCE [LARGE SCALE GENOMIC DNA]</scope>
    <source>
        <strain evidence="10 11">NEAU-Ht49</strain>
    </source>
</reference>
<dbReference type="GO" id="GO:0016758">
    <property type="term" value="F:hexosyltransferase activity"/>
    <property type="evidence" value="ECO:0007669"/>
    <property type="project" value="InterPro"/>
</dbReference>
<proteinExistence type="inferred from homology"/>
<feature type="region of interest" description="Disordered" evidence="8">
    <location>
        <begin position="1"/>
        <end position="56"/>
    </location>
</feature>
<evidence type="ECO:0000256" key="5">
    <source>
        <dbReference type="ARBA" id="ARBA00022989"/>
    </source>
</evidence>
<evidence type="ECO:0000256" key="3">
    <source>
        <dbReference type="ARBA" id="ARBA00022679"/>
    </source>
</evidence>
<feature type="transmembrane region" description="Helical" evidence="9">
    <location>
        <begin position="354"/>
        <end position="374"/>
    </location>
</feature>
<feature type="compositionally biased region" description="Basic and acidic residues" evidence="8">
    <location>
        <begin position="1"/>
        <end position="18"/>
    </location>
</feature>
<accession>A0A3M2M487</accession>
<feature type="transmembrane region" description="Helical" evidence="9">
    <location>
        <begin position="412"/>
        <end position="430"/>
    </location>
</feature>
<dbReference type="GO" id="GO:0005886">
    <property type="term" value="C:plasma membrane"/>
    <property type="evidence" value="ECO:0007669"/>
    <property type="project" value="UniProtKB-SubCell"/>
</dbReference>
<comment type="subcellular location">
    <subcellularLocation>
        <location evidence="1">Membrane</location>
        <topology evidence="1">Multi-pass membrane protein</topology>
    </subcellularLocation>
</comment>
<organism evidence="10 11">
    <name type="scientific">Actinomadura harenae</name>
    <dbReference type="NCBI Taxonomy" id="2483351"/>
    <lineage>
        <taxon>Bacteria</taxon>
        <taxon>Bacillati</taxon>
        <taxon>Actinomycetota</taxon>
        <taxon>Actinomycetes</taxon>
        <taxon>Streptosporangiales</taxon>
        <taxon>Thermomonosporaceae</taxon>
        <taxon>Actinomadura</taxon>
    </lineage>
</organism>
<dbReference type="Pfam" id="PF26314">
    <property type="entry name" value="MptA_B_family"/>
    <property type="match status" value="1"/>
</dbReference>
<sequence length="549" mass="57324">MKPADPAEHRRPAHRDVPSDTADTAGPRGGAFAASDGRPAARRAAPGDAPGAREPDAGRGLGIAGLAGVGVSLACFLVTALLGPSVFQPALSGPKGRPPFSLTVHPSPSLVIGLVAFATIIGAAGLLSCFTAVRRGWRMRAFPLVAMGMLVAAAFAFLPPSGSADHLNYASYGRMAATGHDPYTTTAADVPHDPVIGAAEEWRTTPSVYGPVATAGQVLASWIGGDSVRLTVFVLSLENLLAFGLTGLLLYRTARDRAGRLRSALLWTCNPLMLFHLVGGGHNDVLATAPMIAGLVLCTRAAAGAPRFEGPARTFLGGVLIGVGTAIKLPAALVGGGPAWTLLRRVRTDRSARWTLAALLAGSAATVALTYALAGPHSLDQVNRASRMISLATPWHLVAVLHLPGLRTIVKIGWVVLGAVLAWALARVLPRPDGLEERPAEARAVAAALVLAWLLAAPYELPWYDAFGWAVLALLPWSRFDLLLLAHTTALSLAYLPARGPEPAGLPDDLHWLISVVRSGVIPVLLTALTAWALWTGLRAGPRPRRPAP</sequence>
<evidence type="ECO:0000256" key="8">
    <source>
        <dbReference type="SAM" id="MobiDB-lite"/>
    </source>
</evidence>
<gene>
    <name evidence="10" type="ORF">EBO15_21650</name>
</gene>
<feature type="transmembrane region" description="Helical" evidence="9">
    <location>
        <begin position="442"/>
        <end position="459"/>
    </location>
</feature>
<dbReference type="AlphaFoldDB" id="A0A3M2M487"/>
<dbReference type="Proteomes" id="UP000282674">
    <property type="component" value="Unassembled WGS sequence"/>
</dbReference>
<evidence type="ECO:0000256" key="6">
    <source>
        <dbReference type="ARBA" id="ARBA00023136"/>
    </source>
</evidence>
<keyword evidence="2" id="KW-0328">Glycosyltransferase</keyword>
<keyword evidence="11" id="KW-1185">Reference proteome</keyword>
<evidence type="ECO:0000256" key="4">
    <source>
        <dbReference type="ARBA" id="ARBA00022692"/>
    </source>
</evidence>
<evidence type="ECO:0000256" key="1">
    <source>
        <dbReference type="ARBA" id="ARBA00004141"/>
    </source>
</evidence>
<name>A0A3M2M487_9ACTN</name>
<evidence type="ECO:0000256" key="7">
    <source>
        <dbReference type="ARBA" id="ARBA00043987"/>
    </source>
</evidence>
<evidence type="ECO:0000256" key="2">
    <source>
        <dbReference type="ARBA" id="ARBA00022676"/>
    </source>
</evidence>
<feature type="transmembrane region" description="Helical" evidence="9">
    <location>
        <begin position="230"/>
        <end position="251"/>
    </location>
</feature>
<evidence type="ECO:0000313" key="10">
    <source>
        <dbReference type="EMBL" id="RMI41918.1"/>
    </source>
</evidence>